<reference evidence="2 3" key="1">
    <citation type="journal article" date="2015" name="Nature">
        <title>rRNA introns, odd ribosomes, and small enigmatic genomes across a large radiation of phyla.</title>
        <authorList>
            <person name="Brown C.T."/>
            <person name="Hug L.A."/>
            <person name="Thomas B.C."/>
            <person name="Sharon I."/>
            <person name="Castelle C.J."/>
            <person name="Singh A."/>
            <person name="Wilkins M.J."/>
            <person name="Williams K.H."/>
            <person name="Banfield J.F."/>
        </authorList>
    </citation>
    <scope>NUCLEOTIDE SEQUENCE [LARGE SCALE GENOMIC DNA]</scope>
</reference>
<proteinExistence type="predicted"/>
<feature type="transmembrane region" description="Helical" evidence="1">
    <location>
        <begin position="20"/>
        <end position="39"/>
    </location>
</feature>
<dbReference type="EMBL" id="LCNH01000020">
    <property type="protein sequence ID" value="KKU50578.1"/>
    <property type="molecule type" value="Genomic_DNA"/>
</dbReference>
<name>A0A0G1T8M3_UNCKA</name>
<evidence type="ECO:0000256" key="1">
    <source>
        <dbReference type="SAM" id="Phobius"/>
    </source>
</evidence>
<keyword evidence="1" id="KW-0812">Transmembrane</keyword>
<feature type="transmembrane region" description="Helical" evidence="1">
    <location>
        <begin position="74"/>
        <end position="92"/>
    </location>
</feature>
<protein>
    <submittedName>
        <fullName evidence="2">Uncharacterized protein</fullName>
    </submittedName>
</protein>
<feature type="transmembrane region" description="Helical" evidence="1">
    <location>
        <begin position="45"/>
        <end position="62"/>
    </location>
</feature>
<organism evidence="2 3">
    <name type="scientific">candidate division WWE3 bacterium GW2011_GWC1_47_10</name>
    <dbReference type="NCBI Taxonomy" id="1619122"/>
    <lineage>
        <taxon>Bacteria</taxon>
        <taxon>Katanobacteria</taxon>
    </lineage>
</organism>
<keyword evidence="1" id="KW-0472">Membrane</keyword>
<comment type="caution">
    <text evidence="2">The sequence shown here is derived from an EMBL/GenBank/DDBJ whole genome shotgun (WGS) entry which is preliminary data.</text>
</comment>
<dbReference type="AlphaFoldDB" id="A0A0G1T8M3"/>
<dbReference type="STRING" id="1619122.UX73_C0020G0003"/>
<keyword evidence="1" id="KW-1133">Transmembrane helix</keyword>
<evidence type="ECO:0000313" key="2">
    <source>
        <dbReference type="EMBL" id="KKU50578.1"/>
    </source>
</evidence>
<accession>A0A0G1T8M3</accession>
<evidence type="ECO:0000313" key="3">
    <source>
        <dbReference type="Proteomes" id="UP000034873"/>
    </source>
</evidence>
<gene>
    <name evidence="2" type="ORF">UX73_C0020G0003</name>
</gene>
<sequence length="94" mass="10602">MFWVLGFDRDLKRLSLSKQLVCSMLASFYVASFSISVAFIPTESFLRAIFVASVLMSALGYFQNYLKNSVTARIILEYAAIVGAFFVLLIVFRP</sequence>
<dbReference type="Proteomes" id="UP000034873">
    <property type="component" value="Unassembled WGS sequence"/>
</dbReference>